<name>A0A127I316_PSEAZ</name>
<keyword evidence="1" id="KW-0812">Transmembrane</keyword>
<reference evidence="2 3" key="1">
    <citation type="submission" date="2016-02" db="EMBL/GenBank/DDBJ databases">
        <title>Complete genome sequence of Pseudomonas azotoformans S4.</title>
        <authorList>
            <person name="Fang Y."/>
            <person name="Wu L."/>
            <person name="Feng G."/>
        </authorList>
    </citation>
    <scope>NUCLEOTIDE SEQUENCE [LARGE SCALE GENOMIC DNA]</scope>
    <source>
        <strain evidence="2 3">S4</strain>
    </source>
</reference>
<keyword evidence="1" id="KW-0472">Membrane</keyword>
<accession>A0A127I316</accession>
<evidence type="ECO:0000256" key="1">
    <source>
        <dbReference type="SAM" id="Phobius"/>
    </source>
</evidence>
<feature type="transmembrane region" description="Helical" evidence="1">
    <location>
        <begin position="186"/>
        <end position="206"/>
    </location>
</feature>
<dbReference type="KEGG" id="pazo:AYR47_24445"/>
<dbReference type="Proteomes" id="UP000070516">
    <property type="component" value="Chromosome"/>
</dbReference>
<evidence type="ECO:0008006" key="4">
    <source>
        <dbReference type="Google" id="ProtNLM"/>
    </source>
</evidence>
<proteinExistence type="predicted"/>
<sequence length="223" mass="24552">MIAFNWGAFIWSSLNGHLLESGLGYLLAPFISIGMGCLIYHEPITPRKMLSTIVALSSVVSLVLLSENLNHWTYLLIATTWGSYTYLKKTTSLDAVSGLFLETLFLSAFLTLAIWAFNLTIIQPNESPYQNLLILLAGVVSVTPLLMFSFATNKIPLSATGFLQFILPLTLFSIGIIFYEQTIPKLSLALLMATASILAILLAYDLSTATSLNAKKIRDEKHL</sequence>
<feature type="transmembrane region" description="Helical" evidence="1">
    <location>
        <begin position="22"/>
        <end position="41"/>
    </location>
</feature>
<organism evidence="2 3">
    <name type="scientific">Pseudomonas azotoformans</name>
    <dbReference type="NCBI Taxonomy" id="47878"/>
    <lineage>
        <taxon>Bacteria</taxon>
        <taxon>Pseudomonadati</taxon>
        <taxon>Pseudomonadota</taxon>
        <taxon>Gammaproteobacteria</taxon>
        <taxon>Pseudomonadales</taxon>
        <taxon>Pseudomonadaceae</taxon>
        <taxon>Pseudomonas</taxon>
    </lineage>
</organism>
<dbReference type="EMBL" id="CP014546">
    <property type="protein sequence ID" value="AMN81264.1"/>
    <property type="molecule type" value="Genomic_DNA"/>
</dbReference>
<feature type="transmembrane region" description="Helical" evidence="1">
    <location>
        <begin position="129"/>
        <end position="150"/>
    </location>
</feature>
<gene>
    <name evidence="2" type="ORF">AYR47_24445</name>
</gene>
<protein>
    <recommendedName>
        <fullName evidence="4">RarD protein</fullName>
    </recommendedName>
</protein>
<feature type="transmembrane region" description="Helical" evidence="1">
    <location>
        <begin position="48"/>
        <end position="65"/>
    </location>
</feature>
<evidence type="ECO:0000313" key="2">
    <source>
        <dbReference type="EMBL" id="AMN81264.1"/>
    </source>
</evidence>
<feature type="transmembrane region" description="Helical" evidence="1">
    <location>
        <begin position="99"/>
        <end position="117"/>
    </location>
</feature>
<evidence type="ECO:0000313" key="3">
    <source>
        <dbReference type="Proteomes" id="UP000070516"/>
    </source>
</evidence>
<dbReference type="AlphaFoldDB" id="A0A127I316"/>
<feature type="transmembrane region" description="Helical" evidence="1">
    <location>
        <begin position="162"/>
        <end position="180"/>
    </location>
</feature>
<keyword evidence="1" id="KW-1133">Transmembrane helix</keyword>